<dbReference type="GO" id="GO:0006508">
    <property type="term" value="P:proteolysis"/>
    <property type="evidence" value="ECO:0007669"/>
    <property type="project" value="UniProtKB-KW"/>
</dbReference>
<feature type="signal peptide" evidence="5">
    <location>
        <begin position="1"/>
        <end position="18"/>
    </location>
</feature>
<keyword evidence="5" id="KW-0732">Signal</keyword>
<dbReference type="Pfam" id="PF00877">
    <property type="entry name" value="NLPC_P60"/>
    <property type="match status" value="1"/>
</dbReference>
<dbReference type="PIRSF" id="PIRSF019015">
    <property type="entry name" value="P60_peptidase_YkfC"/>
    <property type="match status" value="1"/>
</dbReference>
<evidence type="ECO:0000256" key="1">
    <source>
        <dbReference type="ARBA" id="ARBA00007074"/>
    </source>
</evidence>
<protein>
    <submittedName>
        <fullName evidence="7">SH3 domain-containing protein</fullName>
    </submittedName>
</protein>
<dbReference type="PROSITE" id="PS51935">
    <property type="entry name" value="NLPC_P60"/>
    <property type="match status" value="1"/>
</dbReference>
<feature type="chain" id="PRO_5043571501" evidence="5">
    <location>
        <begin position="19"/>
        <end position="469"/>
    </location>
</feature>
<evidence type="ECO:0000259" key="6">
    <source>
        <dbReference type="PROSITE" id="PS51935"/>
    </source>
</evidence>
<evidence type="ECO:0000256" key="2">
    <source>
        <dbReference type="ARBA" id="ARBA00022670"/>
    </source>
</evidence>
<dbReference type="EMBL" id="CP157948">
    <property type="protein sequence ID" value="XBS90579.1"/>
    <property type="molecule type" value="Genomic_DNA"/>
</dbReference>
<dbReference type="InterPro" id="IPR027017">
    <property type="entry name" value="P60_peptidase_YkfC"/>
</dbReference>
<sequence length="469" mass="51680">MRFSLIAASVLAFAFAFAGAPLQAREANDALTIPPSGVLGVGEAQLTPQFWIGLQAQPDRVIMDRATIEAENAKLLQLDPSMHDLRKLPATLSREQVSGWITHVSERPTHQRYDVEGKPVPSATFDALVADLALDKVPASQPTRYGLIVQRAAFRAFPTDLRVFSSNDDTDIDRFQETAEFPGVPVVIAHAGADGRWLFVLSPRYAAWTKAENVAEGSAGQVFGYVDKSPYRVITGASERTVFTRERPELSQLQLDMSTRVPLAGGLAPDQPVNGQTAYAAYTLELPWRDAAGKLQFSPALLQKNTDTAGDYLPLTPANILHQAFKFLGERYGWGHAYDGRDCSGFVSDVYRSMGVQMPRDTSKQSISPALEHRLFTDKDSREARLKAAHELQVGDLVYIPGHVMMVIGQYKGQPWVIHDVGGMSYRKADGSKAHVKLNAVSVTPLLPMLYNDKQTFVDRMTSIVRIRP</sequence>
<keyword evidence="4" id="KW-0788">Thiol protease</keyword>
<organism evidence="7">
    <name type="scientific">Rhodanobacter sp. IGA1.0</name>
    <dbReference type="NCBI Taxonomy" id="3158582"/>
    <lineage>
        <taxon>Bacteria</taxon>
        <taxon>Pseudomonadati</taxon>
        <taxon>Pseudomonadota</taxon>
        <taxon>Gammaproteobacteria</taxon>
        <taxon>Lysobacterales</taxon>
        <taxon>Rhodanobacteraceae</taxon>
        <taxon>Rhodanobacter</taxon>
    </lineage>
</organism>
<keyword evidence="2" id="KW-0645">Protease</keyword>
<dbReference type="InterPro" id="IPR038765">
    <property type="entry name" value="Papain-like_cys_pep_sf"/>
</dbReference>
<proteinExistence type="inferred from homology"/>
<dbReference type="GO" id="GO:0008234">
    <property type="term" value="F:cysteine-type peptidase activity"/>
    <property type="evidence" value="ECO:0007669"/>
    <property type="project" value="UniProtKB-KW"/>
</dbReference>
<dbReference type="SUPFAM" id="SSF54001">
    <property type="entry name" value="Cysteine proteinases"/>
    <property type="match status" value="1"/>
</dbReference>
<feature type="domain" description="NlpC/P60" evidence="6">
    <location>
        <begin position="314"/>
        <end position="462"/>
    </location>
</feature>
<accession>A0AAU7QLQ1</accession>
<evidence type="ECO:0000256" key="3">
    <source>
        <dbReference type="ARBA" id="ARBA00022801"/>
    </source>
</evidence>
<dbReference type="AlphaFoldDB" id="A0AAU7QLQ1"/>
<reference evidence="7" key="1">
    <citation type="submission" date="2024-06" db="EMBL/GenBank/DDBJ databases">
        <authorList>
            <person name="Sun Y."/>
        </authorList>
    </citation>
    <scope>NUCLEOTIDE SEQUENCE</scope>
    <source>
        <strain evidence="7">IGA1.0</strain>
    </source>
</reference>
<gene>
    <name evidence="7" type="ORF">ABNK63_02755</name>
</gene>
<comment type="similarity">
    <text evidence="1">Belongs to the peptidase C40 family.</text>
</comment>
<dbReference type="Pfam" id="PF12913">
    <property type="entry name" value="SH3_6"/>
    <property type="match status" value="1"/>
</dbReference>
<evidence type="ECO:0000313" key="7">
    <source>
        <dbReference type="EMBL" id="XBS90579.1"/>
    </source>
</evidence>
<dbReference type="InterPro" id="IPR039439">
    <property type="entry name" value="SH3b1_dom"/>
</dbReference>
<dbReference type="RefSeq" id="WP_350016630.1">
    <property type="nucleotide sequence ID" value="NZ_CP157948.1"/>
</dbReference>
<evidence type="ECO:0000256" key="4">
    <source>
        <dbReference type="ARBA" id="ARBA00022807"/>
    </source>
</evidence>
<dbReference type="Gene3D" id="3.90.1720.10">
    <property type="entry name" value="endopeptidase domain like (from Nostoc punctiforme)"/>
    <property type="match status" value="1"/>
</dbReference>
<name>A0AAU7QLQ1_9GAMM</name>
<dbReference type="InterPro" id="IPR000064">
    <property type="entry name" value="NLP_P60_dom"/>
</dbReference>
<evidence type="ECO:0000256" key="5">
    <source>
        <dbReference type="SAM" id="SignalP"/>
    </source>
</evidence>
<keyword evidence="3" id="KW-0378">Hydrolase</keyword>